<proteinExistence type="inferred from homology"/>
<evidence type="ECO:0000259" key="7">
    <source>
        <dbReference type="Pfam" id="PF00155"/>
    </source>
</evidence>
<dbReference type="VEuPathDB" id="TriTrypDB:LpyrH10_23_0620"/>
<comment type="cofactor">
    <cofactor evidence="1">
        <name>pyridoxal 5'-phosphate</name>
        <dbReference type="ChEBI" id="CHEBI:597326"/>
    </cofactor>
</comment>
<dbReference type="Gene3D" id="1.10.287.1970">
    <property type="match status" value="1"/>
</dbReference>
<dbReference type="RefSeq" id="XP_015654173.1">
    <property type="nucleotide sequence ID" value="XM_015807224.1"/>
</dbReference>
<dbReference type="FunFam" id="3.90.1150.10:FF:000140">
    <property type="entry name" value="alanine aminotransferase 1"/>
    <property type="match status" value="1"/>
</dbReference>
<dbReference type="Gene3D" id="3.40.640.10">
    <property type="entry name" value="Type I PLP-dependent aspartate aminotransferase-like (Major domain)"/>
    <property type="match status" value="1"/>
</dbReference>
<gene>
    <name evidence="8" type="ORF">ABB37_08277</name>
</gene>
<evidence type="ECO:0000256" key="3">
    <source>
        <dbReference type="ARBA" id="ARBA00022576"/>
    </source>
</evidence>
<evidence type="ECO:0000256" key="4">
    <source>
        <dbReference type="ARBA" id="ARBA00022679"/>
    </source>
</evidence>
<reference evidence="8 9" key="1">
    <citation type="submission" date="2015-07" db="EMBL/GenBank/DDBJ databases">
        <title>High-quality genome of monoxenous trypanosomatid Leptomonas pyrrhocoris.</title>
        <authorList>
            <person name="Flegontov P."/>
            <person name="Butenko A."/>
            <person name="Firsov S."/>
            <person name="Vlcek C."/>
            <person name="Logacheva M.D."/>
            <person name="Field M."/>
            <person name="Filatov D."/>
            <person name="Flegontova O."/>
            <person name="Gerasimov E."/>
            <person name="Jackson A.P."/>
            <person name="Kelly S."/>
            <person name="Opperdoes F."/>
            <person name="O'Reilly A."/>
            <person name="Votypka J."/>
            <person name="Yurchenko V."/>
            <person name="Lukes J."/>
        </authorList>
    </citation>
    <scope>NUCLEOTIDE SEQUENCE [LARGE SCALE GENOMIC DNA]</scope>
    <source>
        <strain evidence="8">H10</strain>
    </source>
</reference>
<dbReference type="EMBL" id="LGTL01000023">
    <property type="protein sequence ID" value="KPA75733.1"/>
    <property type="molecule type" value="Genomic_DNA"/>
</dbReference>
<dbReference type="UniPathway" id="UPA00528">
    <property type="reaction ID" value="UER00586"/>
</dbReference>
<keyword evidence="5" id="KW-0663">Pyridoxal phosphate</keyword>
<dbReference type="AlphaFoldDB" id="A0A0N0DSC7"/>
<dbReference type="RefSeq" id="XP_015654172.1">
    <property type="nucleotide sequence ID" value="XM_015807223.1"/>
</dbReference>
<name>A0A0N0DSC7_LEPPY</name>
<accession>A0A0N0DSC7</accession>
<sequence length="500" mass="55251">MYRFSMLLRGRRVPKAVHMNPYVVRAEYAVRGLIPARADEIKKEIAEGKGAHPFTSLVYCNIGNPQSLGQKPLTFNRHVLSLVDAPFLLEDEALVARFPADAVARAKEYLSHIGTATGAYTDSFGYDFAREAVAAHINERDHHVQPEATLDAICLTDGASSGVKVFMQLLIGGTGDGVMLPIPQYPLYTAQLALLGGTLAPYYLREKDGWAMQADDLAAAYEQCELEHGATPRLLVCINPGNPTGGVLDRKVMEDVVRFCYDYNVLLLADEVYQENIYAADRKFVSFREVVLSMPAPYSTGTMLVSLHSTSKGIIGECGRRGGYFCMTNLPSPMREQVTKMCSINLCANVSGQIMTALMSTPPQKGDASYESYWAEYNGIFSSLKERAALLARELNTIRGMSCQLVQGAMYAFPQITLPARYAEYNEAQNKKEGRKLALDARWSLELLEATGIVVVPGSGFGQEPNTLHFRTTILPPTAQMERMVAAIRDFQEKVYKDYA</sequence>
<dbReference type="CDD" id="cd00609">
    <property type="entry name" value="AAT_like"/>
    <property type="match status" value="1"/>
</dbReference>
<keyword evidence="9" id="KW-1185">Reference proteome</keyword>
<dbReference type="InterPro" id="IPR004839">
    <property type="entry name" value="Aminotransferase_I/II_large"/>
</dbReference>
<organism evidence="8 9">
    <name type="scientific">Leptomonas pyrrhocoris</name>
    <name type="common">Firebug parasite</name>
    <dbReference type="NCBI Taxonomy" id="157538"/>
    <lineage>
        <taxon>Eukaryota</taxon>
        <taxon>Discoba</taxon>
        <taxon>Euglenozoa</taxon>
        <taxon>Kinetoplastea</taxon>
        <taxon>Metakinetoplastina</taxon>
        <taxon>Trypanosomatida</taxon>
        <taxon>Trypanosomatidae</taxon>
        <taxon>Leishmaniinae</taxon>
        <taxon>Leptomonas</taxon>
    </lineage>
</organism>
<dbReference type="InterPro" id="IPR015424">
    <property type="entry name" value="PyrdxlP-dep_Trfase"/>
</dbReference>
<dbReference type="InterPro" id="IPR045088">
    <property type="entry name" value="ALAT1/2-like"/>
</dbReference>
<feature type="domain" description="Aminotransferase class I/classII large" evidence="7">
    <location>
        <begin position="102"/>
        <end position="488"/>
    </location>
</feature>
<protein>
    <submittedName>
        <fullName evidence="8">Putative mitochondrial alanine aminotransferase (ALAT)</fullName>
    </submittedName>
</protein>
<dbReference type="InterPro" id="IPR015421">
    <property type="entry name" value="PyrdxlP-dep_Trfase_major"/>
</dbReference>
<dbReference type="GO" id="GO:0004021">
    <property type="term" value="F:L-alanine:2-oxoglutarate aminotransferase activity"/>
    <property type="evidence" value="ECO:0007669"/>
    <property type="project" value="TreeGrafter"/>
</dbReference>
<dbReference type="PANTHER" id="PTHR11751:SF29">
    <property type="entry name" value="ALANINE TRANSAMINASE"/>
    <property type="match status" value="1"/>
</dbReference>
<dbReference type="GO" id="GO:0042853">
    <property type="term" value="P:L-alanine catabolic process"/>
    <property type="evidence" value="ECO:0007669"/>
    <property type="project" value="UniProtKB-UniPathway"/>
</dbReference>
<dbReference type="FunFam" id="1.10.287.1970:FF:000001">
    <property type="entry name" value="Alanine aminotransferase 2"/>
    <property type="match status" value="1"/>
</dbReference>
<dbReference type="Pfam" id="PF00155">
    <property type="entry name" value="Aminotran_1_2"/>
    <property type="match status" value="1"/>
</dbReference>
<dbReference type="GeneID" id="26908562"/>
<evidence type="ECO:0000256" key="1">
    <source>
        <dbReference type="ARBA" id="ARBA00001933"/>
    </source>
</evidence>
<dbReference type="OrthoDB" id="258987at2759"/>
<evidence type="ECO:0000313" key="9">
    <source>
        <dbReference type="Proteomes" id="UP000037923"/>
    </source>
</evidence>
<dbReference type="InterPro" id="IPR015422">
    <property type="entry name" value="PyrdxlP-dep_Trfase_small"/>
</dbReference>
<comment type="similarity">
    <text evidence="6">Belongs to the class-I pyridoxal-phosphate-dependent aminotransferase family. Alanine aminotransferase subfamily.</text>
</comment>
<dbReference type="PANTHER" id="PTHR11751">
    <property type="entry name" value="ALANINE AMINOTRANSFERASE"/>
    <property type="match status" value="1"/>
</dbReference>
<dbReference type="Gene3D" id="3.90.1150.10">
    <property type="entry name" value="Aspartate Aminotransferase, domain 1"/>
    <property type="match status" value="1"/>
</dbReference>
<evidence type="ECO:0000256" key="5">
    <source>
        <dbReference type="ARBA" id="ARBA00022898"/>
    </source>
</evidence>
<evidence type="ECO:0000256" key="2">
    <source>
        <dbReference type="ARBA" id="ARBA00011738"/>
    </source>
</evidence>
<dbReference type="GO" id="GO:0030170">
    <property type="term" value="F:pyridoxal phosphate binding"/>
    <property type="evidence" value="ECO:0007669"/>
    <property type="project" value="InterPro"/>
</dbReference>
<comment type="caution">
    <text evidence="8">The sequence shown here is derived from an EMBL/GenBank/DDBJ whole genome shotgun (WGS) entry which is preliminary data.</text>
</comment>
<evidence type="ECO:0000256" key="6">
    <source>
        <dbReference type="ARBA" id="ARBA00025785"/>
    </source>
</evidence>
<dbReference type="Proteomes" id="UP000037923">
    <property type="component" value="Unassembled WGS sequence"/>
</dbReference>
<dbReference type="SUPFAM" id="SSF53383">
    <property type="entry name" value="PLP-dependent transferases"/>
    <property type="match status" value="1"/>
</dbReference>
<dbReference type="FunFam" id="3.40.640.10:FF:000104">
    <property type="entry name" value="Alanine aminotransferase, putative"/>
    <property type="match status" value="1"/>
</dbReference>
<keyword evidence="3 8" id="KW-0032">Aminotransferase</keyword>
<keyword evidence="4 8" id="KW-0808">Transferase</keyword>
<evidence type="ECO:0000313" key="8">
    <source>
        <dbReference type="EMBL" id="KPA75734.1"/>
    </source>
</evidence>
<dbReference type="EMBL" id="LGTL01000023">
    <property type="protein sequence ID" value="KPA75734.1"/>
    <property type="molecule type" value="Genomic_DNA"/>
</dbReference>
<comment type="subunit">
    <text evidence="2">Homodimer.</text>
</comment>
<dbReference type="OMA" id="FGFECPP"/>